<gene>
    <name evidence="1" type="ORF">DSTB1V02_LOCUS5287</name>
</gene>
<keyword evidence="2" id="KW-1185">Reference proteome</keyword>
<proteinExistence type="predicted"/>
<accession>A0A7R9A257</accession>
<reference evidence="1" key="1">
    <citation type="submission" date="2020-11" db="EMBL/GenBank/DDBJ databases">
        <authorList>
            <person name="Tran Van P."/>
        </authorList>
    </citation>
    <scope>NUCLEOTIDE SEQUENCE</scope>
</reference>
<dbReference type="EMBL" id="LR900366">
    <property type="protein sequence ID" value="CAD7245414.1"/>
    <property type="molecule type" value="Genomic_DNA"/>
</dbReference>
<sequence length="600" mass="66818">MKRERGRETINSFSIPFSSRSSDAMREPLKIALVLNLLLVAGAQFSNGREPHFPFSDRGQGSQEDYDLQTGSGNYQGNSMQEFDDQTDSIPWMDLIGGKPMEHGDVRGRTQRSASCEGGSGFNAIGTGVGLGTKAGALFGPVGATIGGLLGFVGGAIFGGEESSSNGCYDSEVIAEALNGVQSKLEDVSRKIDDVGNNVQLGREENKINHRITQDLVQVSRQENQINFQISRALIDLGRVENNINFGINRAFIQQGRQENLLSFVRTQGLVNQGRVENEINFQKAKGLINQGRVENFINFKETQGLIKEGKHENLMNFALTLGLIDQGREENQDNFAITRSLISRGREENQFNFKVTQGLIHKGRKENLINFGITQDLITQGQWENLMNFKVIEGSVAELRDDTLKGFSFLSKQADRNLIAITKARLEVRQRFNIAYKLLDRNFESTNAGRVENLKNFEMTKNLINQIGDTVIRNQAQAMAERMLFYTSTANLIRESTNETISAIDDAKQTILRAIDKSKVGPILSKLTTFLEYFNGELEGIKSSNRKQILAKLQEPNGFLFYLAESRTPRGVNSLHSLLSDIINQGLAIPKNSDLLYRN</sequence>
<name>A0A7R9A257_9CRUS</name>
<protein>
    <submittedName>
        <fullName evidence="1">Uncharacterized protein</fullName>
    </submittedName>
</protein>
<evidence type="ECO:0000313" key="1">
    <source>
        <dbReference type="EMBL" id="CAD7245414.1"/>
    </source>
</evidence>
<organism evidence="1">
    <name type="scientific">Darwinula stevensoni</name>
    <dbReference type="NCBI Taxonomy" id="69355"/>
    <lineage>
        <taxon>Eukaryota</taxon>
        <taxon>Metazoa</taxon>
        <taxon>Ecdysozoa</taxon>
        <taxon>Arthropoda</taxon>
        <taxon>Crustacea</taxon>
        <taxon>Oligostraca</taxon>
        <taxon>Ostracoda</taxon>
        <taxon>Podocopa</taxon>
        <taxon>Podocopida</taxon>
        <taxon>Darwinulocopina</taxon>
        <taxon>Darwinuloidea</taxon>
        <taxon>Darwinulidae</taxon>
        <taxon>Darwinula</taxon>
    </lineage>
</organism>
<dbReference type="AlphaFoldDB" id="A0A7R9A257"/>
<evidence type="ECO:0000313" key="2">
    <source>
        <dbReference type="Proteomes" id="UP000677054"/>
    </source>
</evidence>
<dbReference type="Proteomes" id="UP000677054">
    <property type="component" value="Unassembled WGS sequence"/>
</dbReference>
<dbReference type="EMBL" id="CAJPEV010000849">
    <property type="protein sequence ID" value="CAG0889061.1"/>
    <property type="molecule type" value="Genomic_DNA"/>
</dbReference>